<keyword evidence="1" id="KW-1133">Transmembrane helix</keyword>
<dbReference type="OrthoDB" id="2237273at2"/>
<accession>A0A1G9JBT5</accession>
<evidence type="ECO:0000313" key="4">
    <source>
        <dbReference type="Proteomes" id="UP000183162"/>
    </source>
</evidence>
<dbReference type="Proteomes" id="UP000183162">
    <property type="component" value="Unassembled WGS sequence"/>
</dbReference>
<dbReference type="InterPro" id="IPR021506">
    <property type="entry name" value="DUF3165"/>
</dbReference>
<evidence type="ECO:0000313" key="2">
    <source>
        <dbReference type="EMBL" id="SDL34675.1"/>
    </source>
</evidence>
<organism evidence="2 4">
    <name type="scientific">Streptococcus equinus</name>
    <name type="common">Streptococcus bovis</name>
    <dbReference type="NCBI Taxonomy" id="1335"/>
    <lineage>
        <taxon>Bacteria</taxon>
        <taxon>Bacillati</taxon>
        <taxon>Bacillota</taxon>
        <taxon>Bacilli</taxon>
        <taxon>Lactobacillales</taxon>
        <taxon>Streptococcaceae</taxon>
        <taxon>Streptococcus</taxon>
    </lineage>
</organism>
<evidence type="ECO:0000313" key="5">
    <source>
        <dbReference type="Proteomes" id="UP000214649"/>
    </source>
</evidence>
<keyword evidence="1" id="KW-0812">Transmembrane</keyword>
<dbReference type="EMBL" id="FNGX01000001">
    <property type="protein sequence ID" value="SDL34675.1"/>
    <property type="molecule type" value="Genomic_DNA"/>
</dbReference>
<evidence type="ECO:0000256" key="1">
    <source>
        <dbReference type="SAM" id="Phobius"/>
    </source>
</evidence>
<dbReference type="EMBL" id="FZRA01000006">
    <property type="protein sequence ID" value="SNU09167.1"/>
    <property type="molecule type" value="Genomic_DNA"/>
</dbReference>
<sequence length="90" mass="10180">MFYLIIAILIISYYIFMAPKTIRNTLGMIGFVGLIALLLVLAGMSFIKIMQSPPEIFLALAMVALGFFALRDVYRLPVKKNDEEQYSDRG</sequence>
<gene>
    <name evidence="2" type="ORF">SAMN05216400_0535</name>
    <name evidence="3" type="ORF">SAMN05216470_1701</name>
</gene>
<dbReference type="RefSeq" id="WP_027967912.1">
    <property type="nucleotide sequence ID" value="NZ_BJMB01000001.1"/>
</dbReference>
<feature type="transmembrane region" description="Helical" evidence="1">
    <location>
        <begin position="56"/>
        <end position="74"/>
    </location>
</feature>
<keyword evidence="1" id="KW-0472">Membrane</keyword>
<feature type="transmembrane region" description="Helical" evidence="1">
    <location>
        <begin position="6"/>
        <end position="22"/>
    </location>
</feature>
<reference evidence="2 4" key="1">
    <citation type="submission" date="2016-10" db="EMBL/GenBank/DDBJ databases">
        <authorList>
            <person name="de Groot N.N."/>
        </authorList>
    </citation>
    <scope>NUCLEOTIDE SEQUENCE [LARGE SCALE GENOMIC DNA]</scope>
    <source>
        <strain evidence="2 4">Sb09</strain>
    </source>
</reference>
<evidence type="ECO:0000313" key="3">
    <source>
        <dbReference type="EMBL" id="SNU09167.1"/>
    </source>
</evidence>
<reference evidence="3 5" key="2">
    <citation type="submission" date="2017-07" db="EMBL/GenBank/DDBJ databases">
        <authorList>
            <person name="Sun Z.S."/>
            <person name="Albrecht U."/>
            <person name="Echele G."/>
            <person name="Lee C.C."/>
        </authorList>
    </citation>
    <scope>NUCLEOTIDE SEQUENCE [LARGE SCALE GENOMIC DNA]</scope>
    <source>
        <strain evidence="3 5">AR3</strain>
    </source>
</reference>
<dbReference type="AlphaFoldDB" id="A0A1G9JBT5"/>
<protein>
    <submittedName>
        <fullName evidence="2">Uncharacterized protein</fullName>
    </submittedName>
</protein>
<proteinExistence type="predicted"/>
<dbReference type="GeneID" id="63970403"/>
<dbReference type="Pfam" id="PF11364">
    <property type="entry name" value="DUF3165"/>
    <property type="match status" value="1"/>
</dbReference>
<dbReference type="Proteomes" id="UP000214649">
    <property type="component" value="Unassembled WGS sequence"/>
</dbReference>
<feature type="transmembrane region" description="Helical" evidence="1">
    <location>
        <begin position="29"/>
        <end position="50"/>
    </location>
</feature>
<name>A0A1G9JBT5_STREI</name>